<reference evidence="4" key="1">
    <citation type="submission" date="2021-11" db="EMBL/GenBank/DDBJ databases">
        <authorList>
            <consortium name="Genoscope - CEA"/>
            <person name="William W."/>
        </authorList>
    </citation>
    <scope>NUCLEOTIDE SEQUENCE</scope>
</reference>
<dbReference type="EMBL" id="CAKKNE010000004">
    <property type="protein sequence ID" value="CAH0373973.1"/>
    <property type="molecule type" value="Genomic_DNA"/>
</dbReference>
<evidence type="ECO:0000259" key="3">
    <source>
        <dbReference type="PROSITE" id="PS50966"/>
    </source>
</evidence>
<organism evidence="4 5">
    <name type="scientific">Pelagomonas calceolata</name>
    <dbReference type="NCBI Taxonomy" id="35677"/>
    <lineage>
        <taxon>Eukaryota</taxon>
        <taxon>Sar</taxon>
        <taxon>Stramenopiles</taxon>
        <taxon>Ochrophyta</taxon>
        <taxon>Pelagophyceae</taxon>
        <taxon>Pelagomonadales</taxon>
        <taxon>Pelagomonadaceae</taxon>
        <taxon>Pelagomonas</taxon>
    </lineage>
</organism>
<evidence type="ECO:0000256" key="2">
    <source>
        <dbReference type="SAM" id="MobiDB-lite"/>
    </source>
</evidence>
<dbReference type="PANTHER" id="PTHR28498:SF1">
    <property type="entry name" value="ZINC FINGER SWIM DOMAIN-CONTAINING PROTEIN 7"/>
    <property type="match status" value="1"/>
</dbReference>
<accession>A0A8J2SKC3</accession>
<dbReference type="PROSITE" id="PS50966">
    <property type="entry name" value="ZF_SWIM"/>
    <property type="match status" value="1"/>
</dbReference>
<gene>
    <name evidence="4" type="ORF">PECAL_4P12280</name>
</gene>
<dbReference type="GO" id="GO:0000724">
    <property type="term" value="P:double-strand break repair via homologous recombination"/>
    <property type="evidence" value="ECO:0007669"/>
    <property type="project" value="TreeGrafter"/>
</dbReference>
<proteinExistence type="predicted"/>
<feature type="region of interest" description="Disordered" evidence="2">
    <location>
        <begin position="1"/>
        <end position="22"/>
    </location>
</feature>
<protein>
    <recommendedName>
        <fullName evidence="3">SWIM-type domain-containing protein</fullName>
    </recommendedName>
</protein>
<evidence type="ECO:0000256" key="1">
    <source>
        <dbReference type="PROSITE-ProRule" id="PRU00325"/>
    </source>
</evidence>
<comment type="caution">
    <text evidence="4">The sequence shown here is derived from an EMBL/GenBank/DDBJ whole genome shotgun (WGS) entry which is preliminary data.</text>
</comment>
<keyword evidence="1" id="KW-0863">Zinc-finger</keyword>
<evidence type="ECO:0000313" key="5">
    <source>
        <dbReference type="Proteomes" id="UP000789595"/>
    </source>
</evidence>
<keyword evidence="1" id="KW-0479">Metal-binding</keyword>
<dbReference type="InterPro" id="IPR007527">
    <property type="entry name" value="Znf_SWIM"/>
</dbReference>
<feature type="domain" description="SWIM-type" evidence="3">
    <location>
        <begin position="102"/>
        <end position="152"/>
    </location>
</feature>
<dbReference type="OrthoDB" id="337581at2759"/>
<sequence length="177" mass="19119">MADPTPPSPAKDDDDASDGGDEDLLKVDLLATLDDALAYIHQSFPQDDEAGKVRARDAALRVADDLLGGDPAGRDLMDDAIDVLQTRTLKRVTARPSGRSFVAVDAAFGGTNGGRYACWTDFCTCEKFGEAAARVSTKVLCKHMLAARLAPLCSKMEAQDISDDQYHSYISCRYVEL</sequence>
<dbReference type="GO" id="GO:0008270">
    <property type="term" value="F:zinc ion binding"/>
    <property type="evidence" value="ECO:0007669"/>
    <property type="project" value="UniProtKB-KW"/>
</dbReference>
<dbReference type="PANTHER" id="PTHR28498">
    <property type="entry name" value="ZINC FINGER SWIM DOMAIN-CONTAINING PROTEIN 7"/>
    <property type="match status" value="1"/>
</dbReference>
<dbReference type="Proteomes" id="UP000789595">
    <property type="component" value="Unassembled WGS sequence"/>
</dbReference>
<evidence type="ECO:0000313" key="4">
    <source>
        <dbReference type="EMBL" id="CAH0373973.1"/>
    </source>
</evidence>
<keyword evidence="5" id="KW-1185">Reference proteome</keyword>
<keyword evidence="1" id="KW-0862">Zinc</keyword>
<feature type="compositionally biased region" description="Acidic residues" evidence="2">
    <location>
        <begin position="12"/>
        <end position="22"/>
    </location>
</feature>
<name>A0A8J2SKC3_9STRA</name>
<dbReference type="GO" id="GO:0097196">
    <property type="term" value="C:Shu complex"/>
    <property type="evidence" value="ECO:0007669"/>
    <property type="project" value="TreeGrafter"/>
</dbReference>
<dbReference type="AlphaFoldDB" id="A0A8J2SKC3"/>